<dbReference type="InterPro" id="IPR029062">
    <property type="entry name" value="Class_I_gatase-like"/>
</dbReference>
<dbReference type="RefSeq" id="WP_310876670.1">
    <property type="nucleotide sequence ID" value="NZ_BSYK01000004.1"/>
</dbReference>
<dbReference type="GO" id="GO:0006355">
    <property type="term" value="P:regulation of DNA-templated transcription"/>
    <property type="evidence" value="ECO:0007669"/>
    <property type="project" value="TreeGrafter"/>
</dbReference>
<dbReference type="EMBL" id="BSYK01000004">
    <property type="protein sequence ID" value="GMG76937.1"/>
    <property type="molecule type" value="Genomic_DNA"/>
</dbReference>
<dbReference type="PANTHER" id="PTHR43130">
    <property type="entry name" value="ARAC-FAMILY TRANSCRIPTIONAL REGULATOR"/>
    <property type="match status" value="1"/>
</dbReference>
<comment type="caution">
    <text evidence="2">The sequence shown here is derived from an EMBL/GenBank/DDBJ whole genome shotgun (WGS) entry which is preliminary data.</text>
</comment>
<sequence length="195" mass="21911">MKIAFILFEELTALDFIGFYDGITRLKTMGFKKDLCWDLCALNKEVSDDRGITFKIDKIEPNLAQYDLIFVPGGMGTRTLRNDFKFIEWLKTAKSVPYKVSVCTGSLLLGAAEFLNEKKATTHPKSYDLLSLYTSKVEKTRIINDQGVITGGGVATSVDLGLYLCEILAGKEVSTKIQNQMDYPYYQSKMLDSIL</sequence>
<dbReference type="SUPFAM" id="SSF52317">
    <property type="entry name" value="Class I glutamine amidotransferase-like"/>
    <property type="match status" value="1"/>
</dbReference>
<protein>
    <submittedName>
        <fullName evidence="2">DJ-1/PfpI family protein</fullName>
    </submittedName>
</protein>
<accession>A0AAX6BT88</accession>
<dbReference type="InterPro" id="IPR052158">
    <property type="entry name" value="INH-QAR"/>
</dbReference>
<dbReference type="Gene3D" id="3.40.50.880">
    <property type="match status" value="1"/>
</dbReference>
<feature type="domain" description="DJ-1/PfpI" evidence="1">
    <location>
        <begin position="1"/>
        <end position="165"/>
    </location>
</feature>
<evidence type="ECO:0000313" key="2">
    <source>
        <dbReference type="EMBL" id="GMG76937.1"/>
    </source>
</evidence>
<dbReference type="PANTHER" id="PTHR43130:SF2">
    <property type="entry name" value="DJ-1_PFPI DOMAIN-CONTAINING PROTEIN"/>
    <property type="match status" value="1"/>
</dbReference>
<dbReference type="InterPro" id="IPR002818">
    <property type="entry name" value="DJ-1/PfpI"/>
</dbReference>
<dbReference type="Proteomes" id="UP001165240">
    <property type="component" value="Unassembled WGS sequence"/>
</dbReference>
<evidence type="ECO:0000313" key="3">
    <source>
        <dbReference type="Proteomes" id="UP001165240"/>
    </source>
</evidence>
<proteinExistence type="predicted"/>
<dbReference type="AlphaFoldDB" id="A0AAX6BT88"/>
<name>A0AAX6BT88_PRIMG</name>
<evidence type="ECO:0000259" key="1">
    <source>
        <dbReference type="Pfam" id="PF01965"/>
    </source>
</evidence>
<organism evidence="2 3">
    <name type="scientific">Priestia megaterium</name>
    <name type="common">Bacillus megaterium</name>
    <dbReference type="NCBI Taxonomy" id="1404"/>
    <lineage>
        <taxon>Bacteria</taxon>
        <taxon>Bacillati</taxon>
        <taxon>Bacillota</taxon>
        <taxon>Bacilli</taxon>
        <taxon>Bacillales</taxon>
        <taxon>Bacillaceae</taxon>
        <taxon>Priestia</taxon>
    </lineage>
</organism>
<gene>
    <name evidence="2" type="ORF">ShirakiTB12_54060</name>
</gene>
<reference evidence="2" key="1">
    <citation type="journal article" date="2024" name="Appl Microbiol">
        <title>Effect of kuratsuki Bacillus and Priestia on Taste of Sake.</title>
        <authorList>
            <person name="Kobayashi K."/>
            <person name="Nishida H."/>
        </authorList>
    </citation>
    <scope>NUCLEOTIDE SEQUENCE</scope>
    <source>
        <strain evidence="2">B-12</strain>
    </source>
</reference>
<dbReference type="Pfam" id="PF01965">
    <property type="entry name" value="DJ-1_PfpI"/>
    <property type="match status" value="1"/>
</dbReference>